<organism evidence="8 9">
    <name type="scientific">Arenicella xantha</name>
    <dbReference type="NCBI Taxonomy" id="644221"/>
    <lineage>
        <taxon>Bacteria</taxon>
        <taxon>Pseudomonadati</taxon>
        <taxon>Pseudomonadota</taxon>
        <taxon>Gammaproteobacteria</taxon>
        <taxon>Arenicellales</taxon>
        <taxon>Arenicellaceae</taxon>
        <taxon>Arenicella</taxon>
    </lineage>
</organism>
<dbReference type="SUPFAM" id="SSF50993">
    <property type="entry name" value="Peptidase/esterase 'gauge' domain"/>
    <property type="match status" value="1"/>
</dbReference>
<dbReference type="FunCoup" id="A0A395JPK6">
    <property type="interactions" value="459"/>
</dbReference>
<sequence>MTMHLTKLLLLPMLGLAACATTENTDMPEFDRLKQLSEEAPQAPQVPFEAEYHGRTLTDHYHWLKDEDYPEVNDAPILDYLNAENAYYQTFLEPHRGLVNTVFEEFKGRTDEQETSVPYVDNGYEYQWFYRPGEEYRTRSRKHLETGEEAVFLDETALAEGHDYFVLGGWEISPNNRYLAYSFDTAGDERYQVRVKDLQTGNYLDDTLEDVQGGITFSADGNSLVYALLEQDKWLAKNIKVHKIGTPQNADTTLYHEQDDGFFIDFGKTSSKEFMIIASSQGEVQETYVLPADLSSDPLLMVSREAGFTHSVDHAHGYFYILANDTHKNFRLAKVSDTAPAHVNWQTLQEGSDDVYLLSIQTFNDFMAIKSRDLGLEKIHVQGYSGGHTEVRFPETVFAASIGVNPEFKQSHLRINYESMITPETVFDYDLKANTLTSRKVQKIPSGYDKSMYETERVMITARDGAQVPVSLVYKKGLKKDGSQPMWLYGYGAYSATITPNFSTGRLSALDRGFVYAIAHVRGGSMMGYNWYLDGKLEHRANTFNDFVDVARGLIAAGYTSAGNISASGRSAGGELMGAVTIQAPELWRSVNLGVPFVDVLNTMLDATLPLTPPEWKEWGNPIESVEDYDLIASYSPYDNIAEVEYPPMFVSGGLNDPRVTYWEPAKWTARMRELKTDDNLLVMRINMGAGHFSNSGRYGRLKDYAEEYAFMFLAHGITE</sequence>
<dbReference type="AlphaFoldDB" id="A0A395JPK6"/>
<dbReference type="PRINTS" id="PR00862">
    <property type="entry name" value="PROLIGOPTASE"/>
</dbReference>
<dbReference type="InterPro" id="IPR001375">
    <property type="entry name" value="Peptidase_S9_cat"/>
</dbReference>
<evidence type="ECO:0000259" key="7">
    <source>
        <dbReference type="Pfam" id="PF02897"/>
    </source>
</evidence>
<keyword evidence="2" id="KW-0645">Protease</keyword>
<dbReference type="GO" id="GO:0006508">
    <property type="term" value="P:proteolysis"/>
    <property type="evidence" value="ECO:0007669"/>
    <property type="project" value="UniProtKB-KW"/>
</dbReference>
<evidence type="ECO:0000313" key="9">
    <source>
        <dbReference type="Proteomes" id="UP000253083"/>
    </source>
</evidence>
<keyword evidence="5" id="KW-0732">Signal</keyword>
<feature type="domain" description="Peptidase S9 prolyl oligopeptidase catalytic" evidence="6">
    <location>
        <begin position="501"/>
        <end position="712"/>
    </location>
</feature>
<dbReference type="EMBL" id="QNRT01000001">
    <property type="protein sequence ID" value="RBP53427.1"/>
    <property type="molecule type" value="Genomic_DNA"/>
</dbReference>
<dbReference type="InterPro" id="IPR029058">
    <property type="entry name" value="AB_hydrolase_fold"/>
</dbReference>
<dbReference type="PROSITE" id="PS51257">
    <property type="entry name" value="PROKAR_LIPOPROTEIN"/>
    <property type="match status" value="1"/>
</dbReference>
<evidence type="ECO:0000256" key="2">
    <source>
        <dbReference type="ARBA" id="ARBA00022670"/>
    </source>
</evidence>
<protein>
    <submittedName>
        <fullName evidence="8">Oligopeptidase B</fullName>
    </submittedName>
</protein>
<evidence type="ECO:0000256" key="3">
    <source>
        <dbReference type="ARBA" id="ARBA00022801"/>
    </source>
</evidence>
<feature type="chain" id="PRO_5017379284" evidence="5">
    <location>
        <begin position="21"/>
        <end position="720"/>
    </location>
</feature>
<keyword evidence="9" id="KW-1185">Reference proteome</keyword>
<gene>
    <name evidence="8" type="ORF">DFR28_101813</name>
</gene>
<dbReference type="Pfam" id="PF02897">
    <property type="entry name" value="Peptidase_S9_N"/>
    <property type="match status" value="1"/>
</dbReference>
<reference evidence="8 9" key="1">
    <citation type="submission" date="2018-06" db="EMBL/GenBank/DDBJ databases">
        <title>Genomic Encyclopedia of Type Strains, Phase IV (KMG-IV): sequencing the most valuable type-strain genomes for metagenomic binning, comparative biology and taxonomic classification.</title>
        <authorList>
            <person name="Goeker M."/>
        </authorList>
    </citation>
    <scope>NUCLEOTIDE SEQUENCE [LARGE SCALE GENOMIC DNA]</scope>
    <source>
        <strain evidence="8 9">DSM 24032</strain>
    </source>
</reference>
<evidence type="ECO:0000259" key="6">
    <source>
        <dbReference type="Pfam" id="PF00326"/>
    </source>
</evidence>
<evidence type="ECO:0000256" key="1">
    <source>
        <dbReference type="ARBA" id="ARBA00005228"/>
    </source>
</evidence>
<dbReference type="InterPro" id="IPR002470">
    <property type="entry name" value="Peptidase_S9A"/>
</dbReference>
<proteinExistence type="inferred from homology"/>
<dbReference type="InParanoid" id="A0A395JPK6"/>
<comment type="similarity">
    <text evidence="1">Belongs to the peptidase S9A family.</text>
</comment>
<evidence type="ECO:0000256" key="4">
    <source>
        <dbReference type="ARBA" id="ARBA00022825"/>
    </source>
</evidence>
<dbReference type="Proteomes" id="UP000253083">
    <property type="component" value="Unassembled WGS sequence"/>
</dbReference>
<evidence type="ECO:0000313" key="8">
    <source>
        <dbReference type="EMBL" id="RBP53427.1"/>
    </source>
</evidence>
<evidence type="ECO:0000256" key="5">
    <source>
        <dbReference type="SAM" id="SignalP"/>
    </source>
</evidence>
<comment type="caution">
    <text evidence="8">The sequence shown here is derived from an EMBL/GenBank/DDBJ whole genome shotgun (WGS) entry which is preliminary data.</text>
</comment>
<keyword evidence="4" id="KW-0720">Serine protease</keyword>
<dbReference type="Pfam" id="PF00326">
    <property type="entry name" value="Peptidase_S9"/>
    <property type="match status" value="1"/>
</dbReference>
<dbReference type="SUPFAM" id="SSF53474">
    <property type="entry name" value="alpha/beta-Hydrolases"/>
    <property type="match status" value="1"/>
</dbReference>
<feature type="domain" description="Peptidase S9A N-terminal" evidence="7">
    <location>
        <begin position="42"/>
        <end position="441"/>
    </location>
</feature>
<dbReference type="Gene3D" id="2.130.10.120">
    <property type="entry name" value="Prolyl oligopeptidase, N-terminal domain"/>
    <property type="match status" value="1"/>
</dbReference>
<dbReference type="PANTHER" id="PTHR11757">
    <property type="entry name" value="PROTEASE FAMILY S9A OLIGOPEPTIDASE"/>
    <property type="match status" value="1"/>
</dbReference>
<dbReference type="Gene3D" id="3.40.50.1820">
    <property type="entry name" value="alpha/beta hydrolase"/>
    <property type="match status" value="1"/>
</dbReference>
<keyword evidence="3" id="KW-0378">Hydrolase</keyword>
<name>A0A395JPK6_9GAMM</name>
<feature type="signal peptide" evidence="5">
    <location>
        <begin position="1"/>
        <end position="20"/>
    </location>
</feature>
<accession>A0A395JPK6</accession>
<dbReference type="InterPro" id="IPR051543">
    <property type="entry name" value="Serine_Peptidase_S9A"/>
</dbReference>
<dbReference type="GO" id="GO:0004252">
    <property type="term" value="F:serine-type endopeptidase activity"/>
    <property type="evidence" value="ECO:0007669"/>
    <property type="project" value="InterPro"/>
</dbReference>
<dbReference type="InterPro" id="IPR023302">
    <property type="entry name" value="Pept_S9A_N"/>
</dbReference>
<dbReference type="PANTHER" id="PTHR11757:SF19">
    <property type="entry name" value="PROLYL ENDOPEPTIDASE-LIKE"/>
    <property type="match status" value="1"/>
</dbReference>